<protein>
    <submittedName>
        <fullName evidence="1">Uncharacterized protein</fullName>
    </submittedName>
</protein>
<proteinExistence type="predicted"/>
<keyword evidence="2" id="KW-1185">Reference proteome</keyword>
<organism evidence="1 2">
    <name type="scientific">Rhododendron molle</name>
    <name type="common">Chinese azalea</name>
    <name type="synonym">Azalea mollis</name>
    <dbReference type="NCBI Taxonomy" id="49168"/>
    <lineage>
        <taxon>Eukaryota</taxon>
        <taxon>Viridiplantae</taxon>
        <taxon>Streptophyta</taxon>
        <taxon>Embryophyta</taxon>
        <taxon>Tracheophyta</taxon>
        <taxon>Spermatophyta</taxon>
        <taxon>Magnoliopsida</taxon>
        <taxon>eudicotyledons</taxon>
        <taxon>Gunneridae</taxon>
        <taxon>Pentapetalae</taxon>
        <taxon>asterids</taxon>
        <taxon>Ericales</taxon>
        <taxon>Ericaceae</taxon>
        <taxon>Ericoideae</taxon>
        <taxon>Rhodoreae</taxon>
        <taxon>Rhododendron</taxon>
    </lineage>
</organism>
<name>A0ACC0L9N4_RHOML</name>
<evidence type="ECO:0000313" key="2">
    <source>
        <dbReference type="Proteomes" id="UP001062846"/>
    </source>
</evidence>
<gene>
    <name evidence="1" type="ORF">RHMOL_Rhmol13G0197300</name>
</gene>
<reference evidence="1" key="1">
    <citation type="submission" date="2022-02" db="EMBL/GenBank/DDBJ databases">
        <title>Plant Genome Project.</title>
        <authorList>
            <person name="Zhang R.-G."/>
        </authorList>
    </citation>
    <scope>NUCLEOTIDE SEQUENCE</scope>
    <source>
        <strain evidence="1">AT1</strain>
    </source>
</reference>
<accession>A0ACC0L9N4</accession>
<dbReference type="Proteomes" id="UP001062846">
    <property type="component" value="Chromosome 13"/>
</dbReference>
<sequence>MIPTSLSLSLSYGGRTGQHITIPKKQAETNPRRATALPSLKTVAKAGITWVYVNDFNLGVLFELEEKVGVLVNEDGAAMMVEGVPEEFVGLVLAGSDTGLSWFALWFFPVAFGLPNMKSHLLCRQVSESKFYYLKNEAILLEMAHINCTITEVMRRGFTPLITPEIVRPSVVEKCGFQPRGENTQVNNASTSYMELQYDCVFNAKLYVMFCDCNSELYFVGSDSQRRTKDVLVVALGTSLVLGTYLGVNNVIEVAHTRSFSYPVALLFCLLLSGTLWTMLATVPQYVVALVTYVESFLFVLYTSWLRKLIIGVMSCVRSEVAEQSGDVSRSVSGLVFTRYEIYLQCAVQVTNNPKDYAMDDIVKDADRLVSCFANKVAKTFDFSIGGASSMSCKYVLNALMHFMTSVLLCTCYRHSKINADAVKESTLNSLVIEILLLLWLLDERVPRMDDGGQLLKALNVLMLKIVVILGNESQVMRLLNRISEIGTTVVMGNSYLTVPPYLTHELVDIC</sequence>
<comment type="caution">
    <text evidence="1">The sequence shown here is derived from an EMBL/GenBank/DDBJ whole genome shotgun (WGS) entry which is preliminary data.</text>
</comment>
<evidence type="ECO:0000313" key="1">
    <source>
        <dbReference type="EMBL" id="KAI8525039.1"/>
    </source>
</evidence>
<dbReference type="EMBL" id="CM046400">
    <property type="protein sequence ID" value="KAI8525039.1"/>
    <property type="molecule type" value="Genomic_DNA"/>
</dbReference>